<feature type="domain" description="Mce/MlaD" evidence="2">
    <location>
        <begin position="43"/>
        <end position="117"/>
    </location>
</feature>
<dbReference type="InterPro" id="IPR005693">
    <property type="entry name" value="Mce"/>
</dbReference>
<feature type="region of interest" description="Disordered" evidence="1">
    <location>
        <begin position="334"/>
        <end position="410"/>
    </location>
</feature>
<evidence type="ECO:0000259" key="3">
    <source>
        <dbReference type="Pfam" id="PF11887"/>
    </source>
</evidence>
<feature type="compositionally biased region" description="Low complexity" evidence="1">
    <location>
        <begin position="360"/>
        <end position="386"/>
    </location>
</feature>
<evidence type="ECO:0000313" key="4">
    <source>
        <dbReference type="EMBL" id="GGN85094.1"/>
    </source>
</evidence>
<feature type="compositionally biased region" description="Gly residues" evidence="1">
    <location>
        <begin position="334"/>
        <end position="346"/>
    </location>
</feature>
<gene>
    <name evidence="4" type="ORF">GCM10011579_075710</name>
</gene>
<dbReference type="PANTHER" id="PTHR33371">
    <property type="entry name" value="INTERMEMBRANE PHOSPHOLIPID TRANSPORT SYSTEM BINDING PROTEIN MLAD-RELATED"/>
    <property type="match status" value="1"/>
</dbReference>
<dbReference type="GO" id="GO:0005576">
    <property type="term" value="C:extracellular region"/>
    <property type="evidence" value="ECO:0007669"/>
    <property type="project" value="TreeGrafter"/>
</dbReference>
<dbReference type="AlphaFoldDB" id="A0A918D8L8"/>
<dbReference type="RefSeq" id="WP_189190609.1">
    <property type="nucleotide sequence ID" value="NZ_BMMM01000017.1"/>
</dbReference>
<reference evidence="4 5" key="1">
    <citation type="journal article" date="2014" name="Int. J. Syst. Evol. Microbiol.">
        <title>Complete genome sequence of Corynebacterium casei LMG S-19264T (=DSM 44701T), isolated from a smear-ripened cheese.</title>
        <authorList>
            <consortium name="US DOE Joint Genome Institute (JGI-PGF)"/>
            <person name="Walter F."/>
            <person name="Albersmeier A."/>
            <person name="Kalinowski J."/>
            <person name="Ruckert C."/>
        </authorList>
    </citation>
    <scope>NUCLEOTIDE SEQUENCE [LARGE SCALE GENOMIC DNA]</scope>
    <source>
        <strain evidence="4 5">CGMCC 4.7111</strain>
    </source>
</reference>
<organism evidence="4 5">
    <name type="scientific">Streptomyces albiflavescens</name>
    <dbReference type="NCBI Taxonomy" id="1623582"/>
    <lineage>
        <taxon>Bacteria</taxon>
        <taxon>Bacillati</taxon>
        <taxon>Actinomycetota</taxon>
        <taxon>Actinomycetes</taxon>
        <taxon>Kitasatosporales</taxon>
        <taxon>Streptomycetaceae</taxon>
        <taxon>Streptomyces</taxon>
    </lineage>
</organism>
<protein>
    <submittedName>
        <fullName evidence="4">ABC transporter substrate-binding protein</fullName>
    </submittedName>
</protein>
<evidence type="ECO:0000313" key="5">
    <source>
        <dbReference type="Proteomes" id="UP000600365"/>
    </source>
</evidence>
<dbReference type="Pfam" id="PF11887">
    <property type="entry name" value="Mce4_CUP1"/>
    <property type="match status" value="1"/>
</dbReference>
<dbReference type="PANTHER" id="PTHR33371:SF15">
    <property type="entry name" value="LIPOPROTEIN LPRN"/>
    <property type="match status" value="1"/>
</dbReference>
<comment type="caution">
    <text evidence="4">The sequence shown here is derived from an EMBL/GenBank/DDBJ whole genome shotgun (WGS) entry which is preliminary data.</text>
</comment>
<evidence type="ECO:0000259" key="2">
    <source>
        <dbReference type="Pfam" id="PF02470"/>
    </source>
</evidence>
<dbReference type="PROSITE" id="PS51257">
    <property type="entry name" value="PROKAR_LIPOPROTEIN"/>
    <property type="match status" value="1"/>
</dbReference>
<dbReference type="InterPro" id="IPR024516">
    <property type="entry name" value="Mce_C"/>
</dbReference>
<dbReference type="InterPro" id="IPR003399">
    <property type="entry name" value="Mce/MlaD"/>
</dbReference>
<evidence type="ECO:0000256" key="1">
    <source>
        <dbReference type="SAM" id="MobiDB-lite"/>
    </source>
</evidence>
<dbReference type="EMBL" id="BMMM01000017">
    <property type="protein sequence ID" value="GGN85094.1"/>
    <property type="molecule type" value="Genomic_DNA"/>
</dbReference>
<sequence>MSALRKVGALAWAAVGSLLLSGCEFNGWYDVQLPGGAAADGHAYHVTVEFRDVLDLVPQSAVKVNNVTVGAVEKVELDGWHARVRLRVADSVKLPANAIAELRQTSMLGEKYVALSAPSGTAPVGRLGDGDRIPLSRSGRNPEIEEVLSALSALLNGGGVAQLKTITVELNKALDGRENRVRSLLKELNTFIGGLDDQRKDIVHALKAVDRLAGRLGKEKKTIAQAVDTMPPALKVLADQRRDLTRMLTALSKLGKTGTKVVNASHDDTVANLKQLRPILQQLNKAGDDLPNSLELLTTYPFPRNAVDAVKGDYVNLHITADLDLAGIYGNVTGGSGKPGKPGEGNGDSQEPKTPELPDLPSVPTPTALPSTPSLPSSPSVPSAPSNGGGPLCPPVCTSSYTTETTDADLPEGINLALAELMLKGVQP</sequence>
<dbReference type="InterPro" id="IPR052336">
    <property type="entry name" value="MlaD_Phospholipid_Transporter"/>
</dbReference>
<keyword evidence="5" id="KW-1185">Reference proteome</keyword>
<dbReference type="Proteomes" id="UP000600365">
    <property type="component" value="Unassembled WGS sequence"/>
</dbReference>
<feature type="domain" description="Mammalian cell entry C-terminal" evidence="3">
    <location>
        <begin position="126"/>
        <end position="299"/>
    </location>
</feature>
<dbReference type="NCBIfam" id="TIGR00996">
    <property type="entry name" value="Mtu_fam_mce"/>
    <property type="match status" value="1"/>
</dbReference>
<accession>A0A918D8L8</accession>
<proteinExistence type="predicted"/>
<dbReference type="Pfam" id="PF02470">
    <property type="entry name" value="MlaD"/>
    <property type="match status" value="1"/>
</dbReference>
<name>A0A918D8L8_9ACTN</name>